<evidence type="ECO:0000313" key="2">
    <source>
        <dbReference type="EMBL" id="SEU24618.1"/>
    </source>
</evidence>
<gene>
    <name evidence="2" type="ORF">SAMN05443639_11199</name>
</gene>
<evidence type="ECO:0000259" key="1">
    <source>
        <dbReference type="PROSITE" id="PS50003"/>
    </source>
</evidence>
<protein>
    <recommendedName>
        <fullName evidence="1">PH domain-containing protein</fullName>
    </recommendedName>
</protein>
<accession>A0A1I0KK50</accession>
<sequence length="380" mass="42837">MTMEMEMEMTKPFILHVDDEPDDLRGWIDEVRSQSRVQIEVCHPDDVTEQNLRNASLVLVDFKIERWERRENAGVLALKPSNGLALLSVLQEAAYALDKERPRAFSLFTAVVKDVARGLVPQPHIVARAHNLEWVFSKTTPNVVIRAQRAAELAEAVRSLPRPWPGDSSRHASDALKKWLMIPPEVSWAEAAWDAVVRCRPPMHEFAEHTHGIGVLRWALHRVWPYPTFLLDDAHVAARLRVDLESLRTQLESNQKLSDLLAPVQYRGPLANFSGRRWWRAGLESIIFDLASSDPASTALFHSQLIEKAPGLKVFKSGLLFPVIDEVFNVKSSLAAADQVVEVVPDDWPPFADSAWALKSDLDVHAELAAVAVRDEDEDR</sequence>
<reference evidence="3" key="1">
    <citation type="submission" date="2016-10" db="EMBL/GenBank/DDBJ databases">
        <authorList>
            <person name="Varghese N."/>
            <person name="Submissions S."/>
        </authorList>
    </citation>
    <scope>NUCLEOTIDE SEQUENCE [LARGE SCALE GENOMIC DNA]</scope>
    <source>
        <strain evidence="3">DSM 16858</strain>
    </source>
</reference>
<proteinExistence type="predicted"/>
<name>A0A1I0KK50_9BACT</name>
<keyword evidence="3" id="KW-1185">Reference proteome</keyword>
<dbReference type="PROSITE" id="PS50003">
    <property type="entry name" value="PH_DOMAIN"/>
    <property type="match status" value="1"/>
</dbReference>
<evidence type="ECO:0000313" key="3">
    <source>
        <dbReference type="Proteomes" id="UP000199181"/>
    </source>
</evidence>
<dbReference type="InterPro" id="IPR001849">
    <property type="entry name" value="PH_domain"/>
</dbReference>
<organism evidence="2 3">
    <name type="scientific">Stigmatella erecta</name>
    <dbReference type="NCBI Taxonomy" id="83460"/>
    <lineage>
        <taxon>Bacteria</taxon>
        <taxon>Pseudomonadati</taxon>
        <taxon>Myxococcota</taxon>
        <taxon>Myxococcia</taxon>
        <taxon>Myxococcales</taxon>
        <taxon>Cystobacterineae</taxon>
        <taxon>Archangiaceae</taxon>
        <taxon>Stigmatella</taxon>
    </lineage>
</organism>
<dbReference type="AlphaFoldDB" id="A0A1I0KK50"/>
<feature type="domain" description="PH" evidence="1">
    <location>
        <begin position="1"/>
        <end position="36"/>
    </location>
</feature>
<dbReference type="EMBL" id="FOIJ01000011">
    <property type="protein sequence ID" value="SEU24618.1"/>
    <property type="molecule type" value="Genomic_DNA"/>
</dbReference>
<dbReference type="Proteomes" id="UP000199181">
    <property type="component" value="Unassembled WGS sequence"/>
</dbReference>
<dbReference type="RefSeq" id="WP_143076122.1">
    <property type="nucleotide sequence ID" value="NZ_FOIJ01000011.1"/>
</dbReference>